<reference evidence="5 6" key="1">
    <citation type="submission" date="2023-11" db="EMBL/GenBank/DDBJ databases">
        <title>An acidophilic fungus is an integral part of prey digestion in a carnivorous sundew plant.</title>
        <authorList>
            <person name="Tsai I.J."/>
        </authorList>
    </citation>
    <scope>NUCLEOTIDE SEQUENCE [LARGE SCALE GENOMIC DNA]</scope>
    <source>
        <strain evidence="5">169a</strain>
    </source>
</reference>
<dbReference type="PROSITE" id="PS00122">
    <property type="entry name" value="CARBOXYLESTERASE_B_1"/>
    <property type="match status" value="1"/>
</dbReference>
<feature type="chain" id="PRO_5042663389" description="Carboxylic ester hydrolase" evidence="3">
    <location>
        <begin position="20"/>
        <end position="574"/>
    </location>
</feature>
<feature type="domain" description="Carboxylesterase type B" evidence="4">
    <location>
        <begin position="32"/>
        <end position="526"/>
    </location>
</feature>
<evidence type="ECO:0000259" key="4">
    <source>
        <dbReference type="Pfam" id="PF00135"/>
    </source>
</evidence>
<dbReference type="AlphaFoldDB" id="A0AAQ3MAR7"/>
<evidence type="ECO:0000256" key="3">
    <source>
        <dbReference type="RuleBase" id="RU361235"/>
    </source>
</evidence>
<accession>A0AAQ3MAR7</accession>
<dbReference type="SUPFAM" id="SSF53474">
    <property type="entry name" value="alpha/beta-Hydrolases"/>
    <property type="match status" value="1"/>
</dbReference>
<dbReference type="InterPro" id="IPR029058">
    <property type="entry name" value="AB_hydrolase_fold"/>
</dbReference>
<dbReference type="Gene3D" id="3.40.50.1820">
    <property type="entry name" value="alpha/beta hydrolase"/>
    <property type="match status" value="1"/>
</dbReference>
<dbReference type="InterPro" id="IPR002018">
    <property type="entry name" value="CarbesteraseB"/>
</dbReference>
<dbReference type="EMBL" id="CP138591">
    <property type="protein sequence ID" value="WPH04375.1"/>
    <property type="molecule type" value="Genomic_DNA"/>
</dbReference>
<keyword evidence="2 3" id="KW-0378">Hydrolase</keyword>
<dbReference type="Pfam" id="PF00135">
    <property type="entry name" value="COesterase"/>
    <property type="match status" value="1"/>
</dbReference>
<keyword evidence="3" id="KW-0732">Signal</keyword>
<comment type="similarity">
    <text evidence="1 3">Belongs to the type-B carboxylesterase/lipase family.</text>
</comment>
<evidence type="ECO:0000313" key="5">
    <source>
        <dbReference type="EMBL" id="WPH04375.1"/>
    </source>
</evidence>
<dbReference type="EC" id="3.1.1.-" evidence="3"/>
<proteinExistence type="inferred from homology"/>
<keyword evidence="6" id="KW-1185">Reference proteome</keyword>
<evidence type="ECO:0000313" key="6">
    <source>
        <dbReference type="Proteomes" id="UP001303373"/>
    </source>
</evidence>
<evidence type="ECO:0000256" key="2">
    <source>
        <dbReference type="ARBA" id="ARBA00022801"/>
    </source>
</evidence>
<dbReference type="InterPro" id="IPR019826">
    <property type="entry name" value="Carboxylesterase_B_AS"/>
</dbReference>
<feature type="signal peptide" evidence="3">
    <location>
        <begin position="1"/>
        <end position="19"/>
    </location>
</feature>
<dbReference type="PANTHER" id="PTHR11559">
    <property type="entry name" value="CARBOXYLESTERASE"/>
    <property type="match status" value="1"/>
</dbReference>
<sequence>MKLSAFILCGLQSCPLAAGSNNAEAQPPTDELIVHLDYASYRGSHNGSSAINSWLGIQYASPPIGPLRFQAPQEPKLQSNLKEVISATSFENFAQCPQAGLLEPQADVGAEDCLYLSVQSPANASSLPVFVWIHGGGFQNGNGKIDFAPFIEQGQSSFVVVSIQYRLNTFGFLASPDVRQYGTLNAGLLDQKKALEWVQKYIHLFGGNARRVTIGGESAGAASIYYHTTALGGTLGNSLWTGSILSSAAVVKPYHFTTAPVVRPYYRLVNAVGCLSSQQAFNCLVDAPFETLQNASNLISISEIYSVPPFNPVVDDDTYLLTSPSDQLQRGPINGAFALVGNQANEGFDFVPIPSIKNPLFPLPLNTSSNLQAYVEYLFPLLSPGLAQQAISHYSNLKSLKDFSFDDNLAESLPHEIAINILGETTFYCPSEWLSLSLQKAWRYQFAIPPALHASDLAIYEPTNITGNGNPGQNISNSFRSAFLATWTSFINTWDPSSSDAIRDWPLFTAESPLMLNFNTTGATVEATYELGGAKLPQAVGGTNNFSLVNEFEWQGGRGSRCDFWRGLGRLLPT</sequence>
<name>A0AAQ3MAR7_9PEZI</name>
<protein>
    <recommendedName>
        <fullName evidence="3">Carboxylic ester hydrolase</fullName>
        <ecNumber evidence="3">3.1.1.-</ecNumber>
    </recommendedName>
</protein>
<dbReference type="InterPro" id="IPR050309">
    <property type="entry name" value="Type-B_Carboxylest/Lipase"/>
</dbReference>
<dbReference type="GO" id="GO:0016787">
    <property type="term" value="F:hydrolase activity"/>
    <property type="evidence" value="ECO:0007669"/>
    <property type="project" value="UniProtKB-KW"/>
</dbReference>
<gene>
    <name evidence="5" type="ORF">R9X50_00726600</name>
</gene>
<dbReference type="Proteomes" id="UP001303373">
    <property type="component" value="Chromosome 12"/>
</dbReference>
<organism evidence="5 6">
    <name type="scientific">Acrodontium crateriforme</name>
    <dbReference type="NCBI Taxonomy" id="150365"/>
    <lineage>
        <taxon>Eukaryota</taxon>
        <taxon>Fungi</taxon>
        <taxon>Dikarya</taxon>
        <taxon>Ascomycota</taxon>
        <taxon>Pezizomycotina</taxon>
        <taxon>Dothideomycetes</taxon>
        <taxon>Dothideomycetidae</taxon>
        <taxon>Mycosphaerellales</taxon>
        <taxon>Teratosphaeriaceae</taxon>
        <taxon>Acrodontium</taxon>
    </lineage>
</organism>
<evidence type="ECO:0000256" key="1">
    <source>
        <dbReference type="ARBA" id="ARBA00005964"/>
    </source>
</evidence>